<gene>
    <name evidence="2" type="ORF">glysoja_035939</name>
</gene>
<dbReference type="Proteomes" id="UP000053555">
    <property type="component" value="Unassembled WGS sequence"/>
</dbReference>
<dbReference type="EC" id="3.4.16.5" evidence="2"/>
<dbReference type="PANTHER" id="PTHR11802">
    <property type="entry name" value="SERINE PROTEASE FAMILY S10 SERINE CARBOXYPEPTIDASE"/>
    <property type="match status" value="1"/>
</dbReference>
<evidence type="ECO:0000313" key="2">
    <source>
        <dbReference type="EMBL" id="KHN08400.1"/>
    </source>
</evidence>
<dbReference type="SUPFAM" id="SSF53474">
    <property type="entry name" value="alpha/beta-Hydrolases"/>
    <property type="match status" value="1"/>
</dbReference>
<dbReference type="InterPro" id="IPR029058">
    <property type="entry name" value="AB_hydrolase_fold"/>
</dbReference>
<dbReference type="Pfam" id="PF00450">
    <property type="entry name" value="Peptidase_S10"/>
    <property type="match status" value="1"/>
</dbReference>
<keyword evidence="2" id="KW-0645">Protease</keyword>
<accession>A0A0B2PGM4</accession>
<dbReference type="EMBL" id="KN665931">
    <property type="protein sequence ID" value="KHN08400.1"/>
    <property type="molecule type" value="Genomic_DNA"/>
</dbReference>
<dbReference type="Gene3D" id="3.40.50.1820">
    <property type="entry name" value="alpha/beta hydrolase"/>
    <property type="match status" value="1"/>
</dbReference>
<dbReference type="AlphaFoldDB" id="A0A0B2PGM4"/>
<keyword evidence="2" id="KW-0121">Carboxypeptidase</keyword>
<feature type="non-terminal residue" evidence="2">
    <location>
        <position position="1"/>
    </location>
</feature>
<evidence type="ECO:0000256" key="1">
    <source>
        <dbReference type="ARBA" id="ARBA00009431"/>
    </source>
</evidence>
<name>A0A0B2PGM4_GLYSO</name>
<comment type="similarity">
    <text evidence="1">Belongs to the peptidase S10 family.</text>
</comment>
<dbReference type="PANTHER" id="PTHR11802:SF476">
    <property type="entry name" value="CARBOXYPEPTIDASE"/>
    <property type="match status" value="1"/>
</dbReference>
<keyword evidence="2" id="KW-0378">Hydrolase</keyword>
<dbReference type="InterPro" id="IPR001563">
    <property type="entry name" value="Peptidase_S10"/>
</dbReference>
<dbReference type="GO" id="GO:0004185">
    <property type="term" value="F:serine-type carboxypeptidase activity"/>
    <property type="evidence" value="ECO:0007669"/>
    <property type="project" value="UniProtKB-EC"/>
</dbReference>
<sequence>DLVTNLPGQPPVDFQHYAGYVTVNETNGRVLFYWFYEAMTKPQDNPLALWLNGGCSSVGYGATQDLDPFLADTDGRGLKFNNFSWNKGMKREI</sequence>
<organism evidence="2">
    <name type="scientific">Glycine soja</name>
    <name type="common">Wild soybean</name>
    <dbReference type="NCBI Taxonomy" id="3848"/>
    <lineage>
        <taxon>Eukaryota</taxon>
        <taxon>Viridiplantae</taxon>
        <taxon>Streptophyta</taxon>
        <taxon>Embryophyta</taxon>
        <taxon>Tracheophyta</taxon>
        <taxon>Spermatophyta</taxon>
        <taxon>Magnoliopsida</taxon>
        <taxon>eudicotyledons</taxon>
        <taxon>Gunneridae</taxon>
        <taxon>Pentapetalae</taxon>
        <taxon>rosids</taxon>
        <taxon>fabids</taxon>
        <taxon>Fabales</taxon>
        <taxon>Fabaceae</taxon>
        <taxon>Papilionoideae</taxon>
        <taxon>50 kb inversion clade</taxon>
        <taxon>NPAAA clade</taxon>
        <taxon>indigoferoid/millettioid clade</taxon>
        <taxon>Phaseoleae</taxon>
        <taxon>Glycine</taxon>
        <taxon>Glycine subgen. Soja</taxon>
    </lineage>
</organism>
<dbReference type="GO" id="GO:0006508">
    <property type="term" value="P:proteolysis"/>
    <property type="evidence" value="ECO:0007669"/>
    <property type="project" value="InterPro"/>
</dbReference>
<proteinExistence type="inferred from homology"/>
<reference evidence="2" key="1">
    <citation type="submission" date="2014-07" db="EMBL/GenBank/DDBJ databases">
        <title>Identification of a novel salt tolerance gene in wild soybean by whole-genome sequencing.</title>
        <authorList>
            <person name="Lam H.-M."/>
            <person name="Qi X."/>
            <person name="Li M.-W."/>
            <person name="Liu X."/>
            <person name="Xie M."/>
            <person name="Ni M."/>
            <person name="Xu X."/>
        </authorList>
    </citation>
    <scope>NUCLEOTIDE SEQUENCE [LARGE SCALE GENOMIC DNA]</scope>
    <source>
        <tissue evidence="2">Root</tissue>
    </source>
</reference>
<protein>
    <submittedName>
        <fullName evidence="2">Putative serine carboxypeptidase-like 30</fullName>
        <ecNumber evidence="2">3.4.16.5</ecNumber>
    </submittedName>
</protein>
<dbReference type="GO" id="GO:0005773">
    <property type="term" value="C:vacuole"/>
    <property type="evidence" value="ECO:0007669"/>
    <property type="project" value="TreeGrafter"/>
</dbReference>